<proteinExistence type="predicted"/>
<accession>A0A194VXP9</accession>
<dbReference type="EMBL" id="CM003101">
    <property type="protein sequence ID" value="KUI68643.1"/>
    <property type="molecule type" value="Genomic_DNA"/>
</dbReference>
<protein>
    <submittedName>
        <fullName evidence="2">Uncharacterized protein</fullName>
    </submittedName>
</protein>
<sequence>MLFSPHNLSKWAYQVYGPIDTGVPLSSTDTPSNIPGLTSFELPLRHRIEAAIAFKYAARITEAHKQPSDALGEETQTWSPKFAQNHSLTNTSAPHASVNSRHYMAQAAKPPQDNSTYVFGHVSNGSFYPTGGEKASTEAITFTASESDHVNSYPGPQTFDQGYFADANTSDISIDSDSESETESTSNAAASIEGDGWVRAPRLAFVLQQLEDKVQLKILEQYGTVRFDAFAVRLQMLREVNRHDSTSSGGLDPMLTRRSMSRATIREISWVTKIMHLTDVN</sequence>
<name>A0A194VXP9_CYTMA</name>
<evidence type="ECO:0000313" key="2">
    <source>
        <dbReference type="EMBL" id="KUI68643.1"/>
    </source>
</evidence>
<dbReference type="OrthoDB" id="10498918at2759"/>
<organism evidence="2 3">
    <name type="scientific">Cytospora mali</name>
    <name type="common">Apple Valsa canker fungus</name>
    <name type="synonym">Valsa mali</name>
    <dbReference type="NCBI Taxonomy" id="578113"/>
    <lineage>
        <taxon>Eukaryota</taxon>
        <taxon>Fungi</taxon>
        <taxon>Dikarya</taxon>
        <taxon>Ascomycota</taxon>
        <taxon>Pezizomycotina</taxon>
        <taxon>Sordariomycetes</taxon>
        <taxon>Sordariomycetidae</taxon>
        <taxon>Diaporthales</taxon>
        <taxon>Cytosporaceae</taxon>
        <taxon>Cytospora</taxon>
    </lineage>
</organism>
<feature type="region of interest" description="Disordered" evidence="1">
    <location>
        <begin position="170"/>
        <end position="189"/>
    </location>
</feature>
<gene>
    <name evidence="2" type="ORF">VM1G_03804</name>
</gene>
<reference evidence="2" key="1">
    <citation type="submission" date="2014-12" db="EMBL/GenBank/DDBJ databases">
        <title>Genome Sequence of Valsa Canker Pathogens Uncovers a Specific Adaption of Colonization on Woody Bark.</title>
        <authorList>
            <person name="Yin Z."/>
            <person name="Liu H."/>
            <person name="Gao X."/>
            <person name="Li Z."/>
            <person name="Song N."/>
            <person name="Ke X."/>
            <person name="Dai Q."/>
            <person name="Wu Y."/>
            <person name="Sun Y."/>
            <person name="Xu J.-R."/>
            <person name="Kang Z.K."/>
            <person name="Wang L."/>
            <person name="Huang L."/>
        </authorList>
    </citation>
    <scope>NUCLEOTIDE SEQUENCE [LARGE SCALE GENOMIC DNA]</scope>
    <source>
        <strain evidence="2">03-8</strain>
    </source>
</reference>
<evidence type="ECO:0000256" key="1">
    <source>
        <dbReference type="SAM" id="MobiDB-lite"/>
    </source>
</evidence>
<evidence type="ECO:0000313" key="3">
    <source>
        <dbReference type="Proteomes" id="UP000078559"/>
    </source>
</evidence>
<dbReference type="AlphaFoldDB" id="A0A194VXP9"/>
<keyword evidence="3" id="KW-1185">Reference proteome</keyword>
<dbReference type="Proteomes" id="UP000078559">
    <property type="component" value="Chromosome 4"/>
</dbReference>